<organism evidence="1 2">
    <name type="scientific">Phaseolus coccineus</name>
    <name type="common">Scarlet runner bean</name>
    <name type="synonym">Phaseolus multiflorus</name>
    <dbReference type="NCBI Taxonomy" id="3886"/>
    <lineage>
        <taxon>Eukaryota</taxon>
        <taxon>Viridiplantae</taxon>
        <taxon>Streptophyta</taxon>
        <taxon>Embryophyta</taxon>
        <taxon>Tracheophyta</taxon>
        <taxon>Spermatophyta</taxon>
        <taxon>Magnoliopsida</taxon>
        <taxon>eudicotyledons</taxon>
        <taxon>Gunneridae</taxon>
        <taxon>Pentapetalae</taxon>
        <taxon>rosids</taxon>
        <taxon>fabids</taxon>
        <taxon>Fabales</taxon>
        <taxon>Fabaceae</taxon>
        <taxon>Papilionoideae</taxon>
        <taxon>50 kb inversion clade</taxon>
        <taxon>NPAAA clade</taxon>
        <taxon>indigoferoid/millettioid clade</taxon>
        <taxon>Phaseoleae</taxon>
        <taxon>Phaseolus</taxon>
    </lineage>
</organism>
<evidence type="ECO:0000313" key="1">
    <source>
        <dbReference type="EMBL" id="KAK7372808.1"/>
    </source>
</evidence>
<proteinExistence type="predicted"/>
<comment type="caution">
    <text evidence="1">The sequence shown here is derived from an EMBL/GenBank/DDBJ whole genome shotgun (WGS) entry which is preliminary data.</text>
</comment>
<accession>A0AAN9NLD5</accession>
<protein>
    <submittedName>
        <fullName evidence="1">Uncharacterized protein</fullName>
    </submittedName>
</protein>
<keyword evidence="2" id="KW-1185">Reference proteome</keyword>
<dbReference type="Proteomes" id="UP001374584">
    <property type="component" value="Unassembled WGS sequence"/>
</dbReference>
<reference evidence="1 2" key="1">
    <citation type="submission" date="2024-01" db="EMBL/GenBank/DDBJ databases">
        <title>The genomes of 5 underutilized Papilionoideae crops provide insights into root nodulation and disease resistanc.</title>
        <authorList>
            <person name="Jiang F."/>
        </authorList>
    </citation>
    <scope>NUCLEOTIDE SEQUENCE [LARGE SCALE GENOMIC DNA]</scope>
    <source>
        <strain evidence="1">JINMINGXINNONG_FW02</strain>
        <tissue evidence="1">Leaves</tissue>
    </source>
</reference>
<dbReference type="AlphaFoldDB" id="A0AAN9NLD5"/>
<dbReference type="EMBL" id="JAYMYR010000003">
    <property type="protein sequence ID" value="KAK7372808.1"/>
    <property type="molecule type" value="Genomic_DNA"/>
</dbReference>
<gene>
    <name evidence="1" type="ORF">VNO80_06196</name>
</gene>
<evidence type="ECO:0000313" key="2">
    <source>
        <dbReference type="Proteomes" id="UP001374584"/>
    </source>
</evidence>
<name>A0AAN9NLD5_PHACN</name>
<sequence length="82" mass="9735">MPKRLRSPKRNLKMPTLKLLNLKPNFPKWLRIEMMPLDEISRCFVEGFNGTVEQFKLVQLDIDKSVFDPFKSVIDRKIVDDE</sequence>